<name>A0AB39TL46_9ACTN</name>
<dbReference type="AlphaFoldDB" id="A0AB39TL46"/>
<reference evidence="1" key="1">
    <citation type="submission" date="2024-07" db="EMBL/GenBank/DDBJ databases">
        <authorList>
            <person name="Yu S.T."/>
        </authorList>
    </citation>
    <scope>NUCLEOTIDE SEQUENCE</scope>
    <source>
        <strain evidence="1">Y1</strain>
    </source>
</reference>
<dbReference type="EMBL" id="CP163445">
    <property type="protein sequence ID" value="XDQ79836.1"/>
    <property type="molecule type" value="Genomic_DNA"/>
</dbReference>
<gene>
    <name evidence="1" type="ORF">AB2U05_15890</name>
</gene>
<organism evidence="1">
    <name type="scientific">Streptomyces sp. Y1</name>
    <dbReference type="NCBI Taxonomy" id="3238634"/>
    <lineage>
        <taxon>Bacteria</taxon>
        <taxon>Bacillati</taxon>
        <taxon>Actinomycetota</taxon>
        <taxon>Actinomycetes</taxon>
        <taxon>Kitasatosporales</taxon>
        <taxon>Streptomycetaceae</taxon>
        <taxon>Streptomyces</taxon>
    </lineage>
</organism>
<sequence length="220" mass="23837">MIPQSFPGSFTDDQGTEKLTWRFVPAATRWGPSYEVRATIRGADVRGSDFDVLKPVDGHAAAAAGLRLDAYGHLETCVLSGDLPCTVERPGGHPLSTIRFTLDLREDASAPSETPLRLSIAIGGKTVETEAEDFENGLLELAAALPDGLRLRSCVTCLLSDYSPAGKGLMGIRCHRGAREQYLAVTRKAEYWPVPLTELVPETYLCGEFEPRVPGTGYRG</sequence>
<dbReference type="InterPro" id="IPR046271">
    <property type="entry name" value="DUF6304"/>
</dbReference>
<proteinExistence type="predicted"/>
<dbReference type="Pfam" id="PF19822">
    <property type="entry name" value="DUF6304"/>
    <property type="match status" value="1"/>
</dbReference>
<accession>A0AB39TL46</accession>
<evidence type="ECO:0000313" key="1">
    <source>
        <dbReference type="EMBL" id="XDQ79836.1"/>
    </source>
</evidence>
<dbReference type="RefSeq" id="WP_369183531.1">
    <property type="nucleotide sequence ID" value="NZ_CP163445.1"/>
</dbReference>
<protein>
    <submittedName>
        <fullName evidence="1">DUF6304 family protein</fullName>
    </submittedName>
</protein>